<dbReference type="Pfam" id="PF07732">
    <property type="entry name" value="Cu-oxidase_3"/>
    <property type="match status" value="1"/>
</dbReference>
<dbReference type="InterPro" id="IPR001117">
    <property type="entry name" value="Cu-oxidase_2nd"/>
</dbReference>
<organism evidence="10 11">
    <name type="scientific">Mizuhopecten yessoensis</name>
    <name type="common">Japanese scallop</name>
    <name type="synonym">Patinopecten yessoensis</name>
    <dbReference type="NCBI Taxonomy" id="6573"/>
    <lineage>
        <taxon>Eukaryota</taxon>
        <taxon>Metazoa</taxon>
        <taxon>Spiralia</taxon>
        <taxon>Lophotrochozoa</taxon>
        <taxon>Mollusca</taxon>
        <taxon>Bivalvia</taxon>
        <taxon>Autobranchia</taxon>
        <taxon>Pteriomorphia</taxon>
        <taxon>Pectinida</taxon>
        <taxon>Pectinoidea</taxon>
        <taxon>Pectinidae</taxon>
        <taxon>Mizuhopecten</taxon>
    </lineage>
</organism>
<feature type="domain" description="Plastocyanin-like" evidence="8">
    <location>
        <begin position="470"/>
        <end position="624"/>
    </location>
</feature>
<evidence type="ECO:0000256" key="4">
    <source>
        <dbReference type="ARBA" id="ARBA00023008"/>
    </source>
</evidence>
<dbReference type="AlphaFoldDB" id="A0A210R4H1"/>
<dbReference type="InterPro" id="IPR002355">
    <property type="entry name" value="Cu_oxidase_Cu_BS"/>
</dbReference>
<dbReference type="GO" id="GO:0005507">
    <property type="term" value="F:copper ion binding"/>
    <property type="evidence" value="ECO:0007669"/>
    <property type="project" value="InterPro"/>
</dbReference>
<dbReference type="InterPro" id="IPR011707">
    <property type="entry name" value="Cu-oxidase-like_N"/>
</dbReference>
<dbReference type="InterPro" id="IPR045087">
    <property type="entry name" value="Cu-oxidase_fam"/>
</dbReference>
<dbReference type="SUPFAM" id="SSF49503">
    <property type="entry name" value="Cupredoxins"/>
    <property type="match status" value="3"/>
</dbReference>
<evidence type="ECO:0000256" key="5">
    <source>
        <dbReference type="SAM" id="Phobius"/>
    </source>
</evidence>
<keyword evidence="2" id="KW-0479">Metal-binding</keyword>
<dbReference type="PANTHER" id="PTHR11709">
    <property type="entry name" value="MULTI-COPPER OXIDASE"/>
    <property type="match status" value="1"/>
</dbReference>
<keyword evidence="11" id="KW-1185">Reference proteome</keyword>
<evidence type="ECO:0000256" key="2">
    <source>
        <dbReference type="ARBA" id="ARBA00022723"/>
    </source>
</evidence>
<dbReference type="FunFam" id="2.60.40.420:FF:000045">
    <property type="entry name" value="Laccase 2"/>
    <property type="match status" value="1"/>
</dbReference>
<dbReference type="PROSITE" id="PS51257">
    <property type="entry name" value="PROKAR_LIPOPROTEIN"/>
    <property type="match status" value="1"/>
</dbReference>
<dbReference type="EMBL" id="NEDP02000462">
    <property type="protein sequence ID" value="OWF55804.1"/>
    <property type="molecule type" value="Genomic_DNA"/>
</dbReference>
<dbReference type="GO" id="GO:0016491">
    <property type="term" value="F:oxidoreductase activity"/>
    <property type="evidence" value="ECO:0007669"/>
    <property type="project" value="UniProtKB-KW"/>
</dbReference>
<dbReference type="PROSITE" id="PS00079">
    <property type="entry name" value="MULTICOPPER_OXIDASE1"/>
    <property type="match status" value="1"/>
</dbReference>
<dbReference type="Pfam" id="PF07731">
    <property type="entry name" value="Cu-oxidase_2"/>
    <property type="match status" value="1"/>
</dbReference>
<dbReference type="Gene3D" id="2.60.40.420">
    <property type="entry name" value="Cupredoxins - blue copper proteins"/>
    <property type="match status" value="3"/>
</dbReference>
<feature type="domain" description="Plastocyanin-like" evidence="7">
    <location>
        <begin position="246"/>
        <end position="365"/>
    </location>
</feature>
<keyword evidence="5" id="KW-0472">Membrane</keyword>
<dbReference type="CDD" id="cd13905">
    <property type="entry name" value="CuRO_3_tcLLC2_insect_like"/>
    <property type="match status" value="1"/>
</dbReference>
<dbReference type="OrthoDB" id="2121828at2759"/>
<protein>
    <submittedName>
        <fullName evidence="10">Laccase-2</fullName>
    </submittedName>
</protein>
<feature type="signal peptide" evidence="6">
    <location>
        <begin position="1"/>
        <end position="23"/>
    </location>
</feature>
<feature type="chain" id="PRO_5013120792" evidence="6">
    <location>
        <begin position="24"/>
        <end position="742"/>
    </location>
</feature>
<keyword evidence="5" id="KW-0812">Transmembrane</keyword>
<dbReference type="CDD" id="cd13884">
    <property type="entry name" value="CuRO_2_tcLCC_insect_like"/>
    <property type="match status" value="1"/>
</dbReference>
<accession>A0A210R4H1</accession>
<keyword evidence="4" id="KW-0186">Copper</keyword>
<comment type="caution">
    <text evidence="10">The sequence shown here is derived from an EMBL/GenBank/DDBJ whole genome shotgun (WGS) entry which is preliminary data.</text>
</comment>
<evidence type="ECO:0000256" key="6">
    <source>
        <dbReference type="SAM" id="SignalP"/>
    </source>
</evidence>
<evidence type="ECO:0000259" key="7">
    <source>
        <dbReference type="Pfam" id="PF00394"/>
    </source>
</evidence>
<evidence type="ECO:0000313" key="10">
    <source>
        <dbReference type="EMBL" id="OWF55804.1"/>
    </source>
</evidence>
<dbReference type="InterPro" id="IPR008972">
    <property type="entry name" value="Cupredoxin"/>
</dbReference>
<reference evidence="10 11" key="1">
    <citation type="journal article" date="2017" name="Nat. Ecol. Evol.">
        <title>Scallop genome provides insights into evolution of bilaterian karyotype and development.</title>
        <authorList>
            <person name="Wang S."/>
            <person name="Zhang J."/>
            <person name="Jiao W."/>
            <person name="Li J."/>
            <person name="Xun X."/>
            <person name="Sun Y."/>
            <person name="Guo X."/>
            <person name="Huan P."/>
            <person name="Dong B."/>
            <person name="Zhang L."/>
            <person name="Hu X."/>
            <person name="Sun X."/>
            <person name="Wang J."/>
            <person name="Zhao C."/>
            <person name="Wang Y."/>
            <person name="Wang D."/>
            <person name="Huang X."/>
            <person name="Wang R."/>
            <person name="Lv J."/>
            <person name="Li Y."/>
            <person name="Zhang Z."/>
            <person name="Liu B."/>
            <person name="Lu W."/>
            <person name="Hui Y."/>
            <person name="Liang J."/>
            <person name="Zhou Z."/>
            <person name="Hou R."/>
            <person name="Li X."/>
            <person name="Liu Y."/>
            <person name="Li H."/>
            <person name="Ning X."/>
            <person name="Lin Y."/>
            <person name="Zhao L."/>
            <person name="Xing Q."/>
            <person name="Dou J."/>
            <person name="Li Y."/>
            <person name="Mao J."/>
            <person name="Guo H."/>
            <person name="Dou H."/>
            <person name="Li T."/>
            <person name="Mu C."/>
            <person name="Jiang W."/>
            <person name="Fu Q."/>
            <person name="Fu X."/>
            <person name="Miao Y."/>
            <person name="Liu J."/>
            <person name="Yu Q."/>
            <person name="Li R."/>
            <person name="Liao H."/>
            <person name="Li X."/>
            <person name="Kong Y."/>
            <person name="Jiang Z."/>
            <person name="Chourrout D."/>
            <person name="Li R."/>
            <person name="Bao Z."/>
        </authorList>
    </citation>
    <scope>NUCLEOTIDE SEQUENCE [LARGE SCALE GENOMIC DNA]</scope>
    <source>
        <strain evidence="10 11">PY_sf001</strain>
    </source>
</reference>
<dbReference type="CDD" id="cd13858">
    <property type="entry name" value="CuRO_1_tcLCC2_insect_like"/>
    <property type="match status" value="1"/>
</dbReference>
<keyword evidence="3" id="KW-0560">Oxidoreductase</keyword>
<feature type="transmembrane region" description="Helical" evidence="5">
    <location>
        <begin position="683"/>
        <end position="702"/>
    </location>
</feature>
<dbReference type="Proteomes" id="UP000242188">
    <property type="component" value="Unassembled WGS sequence"/>
</dbReference>
<keyword evidence="6" id="KW-0732">Signal</keyword>
<dbReference type="Pfam" id="PF00394">
    <property type="entry name" value="Cu-oxidase"/>
    <property type="match status" value="1"/>
</dbReference>
<evidence type="ECO:0000259" key="9">
    <source>
        <dbReference type="Pfam" id="PF07732"/>
    </source>
</evidence>
<evidence type="ECO:0000256" key="1">
    <source>
        <dbReference type="ARBA" id="ARBA00010609"/>
    </source>
</evidence>
<proteinExistence type="inferred from homology"/>
<name>A0A210R4H1_MIZYE</name>
<sequence length="742" mass="84012">MVSSKGGIIFLVFLTSCIQSSIAYECPEDATECETTLVIQHRLTMMHKDEKKVYPYKGKLYKYSIRDPDTASPVPTDQVMTADGWEDDRLVVVANESLPGPDIIVYSGQRLKVHIINKLASDSVTIHWHGLPQHRSQWMDGVPFVTQCPILAGQTFTYDFIAEPKGTYWYHSHTGAQRVKGLNGAFVIRERQSIMEERIMTVQGWNHHWGADMDHQKMNFGSFQNRVSQSTSDSVDGGHFSRFFLHSVLINGRGRYYSNSTTREHNGAPLSVFTVDPGTTYRFRVIHVGALYPIRVSIDSHELTIIASDGYDVKPVVAESFVINPGERYDFTMITNQTAENYWVRAETLEIGITHKTEAILHYSNGPTLEQEPTTLRRTCAAADRCLVVNCPFTTFPADTYTDCLRFDHLRSLVDNDPAPVPTSLDTFREYHLNFGFPGIKHFPSSINGRKFKSPQVSALTQPYEIDSTCDKVDCGEEKHCECTHTLDIRHNDVVQLVLTNMGIGTGWSHPVHLHGYSFYVLKMGYATYNMTTAKFISQNTDIDCRGNKSMKKSFCNDATWRNSSWLGNNVPGIELSNAPRKDTLIIPSGGYAVIRIKADNPGVWMIHCHIMLHSEDGMVMLLNNSYDRHPSPPKGFPICHGYPSQYREHYEDSIKMTPAPNVEPEITPKCPPTEEGYGMKTFWIMFTVLGLIILFLIAYILHLRKEVKTFKINRKSNYVPENIPQNASGKENPAFETVAKY</sequence>
<dbReference type="InterPro" id="IPR011706">
    <property type="entry name" value="Cu-oxidase_C"/>
</dbReference>
<gene>
    <name evidence="10" type="ORF">KP79_PYT10844</name>
</gene>
<evidence type="ECO:0000259" key="8">
    <source>
        <dbReference type="Pfam" id="PF07731"/>
    </source>
</evidence>
<dbReference type="GO" id="GO:0006826">
    <property type="term" value="P:iron ion transport"/>
    <property type="evidence" value="ECO:0007669"/>
    <property type="project" value="TreeGrafter"/>
</dbReference>
<dbReference type="GO" id="GO:0005886">
    <property type="term" value="C:plasma membrane"/>
    <property type="evidence" value="ECO:0007669"/>
    <property type="project" value="TreeGrafter"/>
</dbReference>
<keyword evidence="5" id="KW-1133">Transmembrane helix</keyword>
<dbReference type="PROSITE" id="PS00080">
    <property type="entry name" value="MULTICOPPER_OXIDASE2"/>
    <property type="match status" value="1"/>
</dbReference>
<comment type="similarity">
    <text evidence="1">Belongs to the multicopper oxidase family.</text>
</comment>
<evidence type="ECO:0000313" key="11">
    <source>
        <dbReference type="Proteomes" id="UP000242188"/>
    </source>
</evidence>
<feature type="domain" description="Plastocyanin-like" evidence="9">
    <location>
        <begin position="89"/>
        <end position="192"/>
    </location>
</feature>
<dbReference type="InterPro" id="IPR033138">
    <property type="entry name" value="Cu_oxidase_CS"/>
</dbReference>
<evidence type="ECO:0000256" key="3">
    <source>
        <dbReference type="ARBA" id="ARBA00023002"/>
    </source>
</evidence>
<dbReference type="PANTHER" id="PTHR11709:SF394">
    <property type="entry name" value="FI03373P-RELATED"/>
    <property type="match status" value="1"/>
</dbReference>